<keyword evidence="2" id="KW-1185">Reference proteome</keyword>
<sequence>MTMFYDTEMKILTEQLQEVKTVYGDIQPYDRNISFEEGIEIEITKRAFCDIEPLIGKDSYISIKENLFKVMKIKTWSDYTELWLYECNR</sequence>
<evidence type="ECO:0000313" key="2">
    <source>
        <dbReference type="Proteomes" id="UP000175744"/>
    </source>
</evidence>
<dbReference type="EMBL" id="LZFO01000003">
    <property type="protein sequence ID" value="OFI07453.1"/>
    <property type="molecule type" value="Genomic_DNA"/>
</dbReference>
<evidence type="ECO:0000313" key="1">
    <source>
        <dbReference type="EMBL" id="OFI07453.1"/>
    </source>
</evidence>
<name>A0A1E8F1E8_9CLOT</name>
<proteinExistence type="predicted"/>
<organism evidence="1 2">
    <name type="scientific">Clostridium acetireducens DSM 10703</name>
    <dbReference type="NCBI Taxonomy" id="1121290"/>
    <lineage>
        <taxon>Bacteria</taxon>
        <taxon>Bacillati</taxon>
        <taxon>Bacillota</taxon>
        <taxon>Clostridia</taxon>
        <taxon>Eubacteriales</taxon>
        <taxon>Clostridiaceae</taxon>
        <taxon>Clostridium</taxon>
    </lineage>
</organism>
<protein>
    <submittedName>
        <fullName evidence="1">Uncharacterized protein</fullName>
    </submittedName>
</protein>
<dbReference type="AlphaFoldDB" id="A0A1E8F1E8"/>
<dbReference type="Proteomes" id="UP000175744">
    <property type="component" value="Unassembled WGS sequence"/>
</dbReference>
<gene>
    <name evidence="1" type="ORF">CLOACE_02820</name>
</gene>
<dbReference type="STRING" id="1121290.CLAOCE_02820"/>
<accession>A0A1E8F1E8</accession>
<reference evidence="1 2" key="1">
    <citation type="submission" date="2016-06" db="EMBL/GenBank/DDBJ databases">
        <title>Genome sequence of Clostridium acetireducens DSM 10703.</title>
        <authorList>
            <person name="Poehlein A."/>
            <person name="Fluechter S."/>
            <person name="Duerre P."/>
            <person name="Daniel R."/>
        </authorList>
    </citation>
    <scope>NUCLEOTIDE SEQUENCE [LARGE SCALE GENOMIC DNA]</scope>
    <source>
        <strain evidence="1 2">DSM 10703</strain>
    </source>
</reference>
<comment type="caution">
    <text evidence="1">The sequence shown here is derived from an EMBL/GenBank/DDBJ whole genome shotgun (WGS) entry which is preliminary data.</text>
</comment>